<evidence type="ECO:0000256" key="4">
    <source>
        <dbReference type="ARBA" id="ARBA00021815"/>
    </source>
</evidence>
<proteinExistence type="inferred from homology"/>
<dbReference type="GO" id="GO:0003723">
    <property type="term" value="F:RNA binding"/>
    <property type="evidence" value="ECO:0007669"/>
    <property type="project" value="UniProtKB-KW"/>
</dbReference>
<dbReference type="InterPro" id="IPR023379">
    <property type="entry name" value="BART_dom"/>
</dbReference>
<evidence type="ECO:0000256" key="9">
    <source>
        <dbReference type="ARBA" id="ARBA00031593"/>
    </source>
</evidence>
<dbReference type="WBParaSite" id="PSAMB.scaffold357size68506.g5168.t1">
    <property type="protein sequence ID" value="PSAMB.scaffold357size68506.g5168.t1"/>
    <property type="gene ID" value="PSAMB.scaffold357size68506.g5168"/>
</dbReference>
<name>A0A914WBX2_9BILA</name>
<evidence type="ECO:0000256" key="7">
    <source>
        <dbReference type="ARBA" id="ARBA00023069"/>
    </source>
</evidence>
<evidence type="ECO:0000256" key="11">
    <source>
        <dbReference type="SAM" id="MobiDB-lite"/>
    </source>
</evidence>
<keyword evidence="10" id="KW-0694">RNA-binding</keyword>
<dbReference type="Gene3D" id="1.20.1520.10">
    <property type="entry name" value="ADP-ribosylation factor-like 2-binding protein, domain"/>
    <property type="match status" value="1"/>
</dbReference>
<evidence type="ECO:0000313" key="14">
    <source>
        <dbReference type="WBParaSite" id="PSAMB.scaffold357size68506.g5168.t1"/>
    </source>
</evidence>
<keyword evidence="6" id="KW-0175">Coiled coil</keyword>
<comment type="similarity">
    <text evidence="3">Belongs to the CFAP36 family.</text>
</comment>
<keyword evidence="7" id="KW-0969">Cilium</keyword>
<sequence>MATKKRDSSKEPSTKSIYNKLLDFLNTPIWALPVMSFIEQRSIVFDREQGDPKLYMEIHKEFCGMVDMLIECFCDDMGIEPDQLVASLRVTDQSKKMSQKEKKLLEPVVAAQDFEVFVPMMARKNIELQLQALQMIEFMCGLVPAVLQINSEEVKVDGKKVTKKGLDPDEHERIILIQVMNQSKEEFDREAASRNEALKQIEAAVRDSLVDKERLEAARDQEQLNIQDAMKQKTDGEDANGSAGKADDVPKRKGSAKRPTTAKSRPATSKERPITAKKEDRGKPTELSAVKGPKVGKTAADIRAMLKDAPKVSDESMEARASYLREQRDKLLAMKKVAREKAFEDSEKDARQARPKTAKAAKGAMRGQAAAAAVGDDVLAARRALAQKLKNEVMT</sequence>
<evidence type="ECO:0000313" key="13">
    <source>
        <dbReference type="Proteomes" id="UP000887566"/>
    </source>
</evidence>
<dbReference type="PANTHER" id="PTHR21532">
    <property type="entry name" value="PHOSPHODIESTERASE HL"/>
    <property type="match status" value="1"/>
</dbReference>
<evidence type="ECO:0000259" key="12">
    <source>
        <dbReference type="Pfam" id="PF11527"/>
    </source>
</evidence>
<dbReference type="InterPro" id="IPR042541">
    <property type="entry name" value="BART_sf"/>
</dbReference>
<evidence type="ECO:0000256" key="5">
    <source>
        <dbReference type="ARBA" id="ARBA00022490"/>
    </source>
</evidence>
<evidence type="ECO:0000256" key="1">
    <source>
        <dbReference type="ARBA" id="ARBA00004138"/>
    </source>
</evidence>
<evidence type="ECO:0000256" key="10">
    <source>
        <dbReference type="PROSITE-ProRule" id="PRU00182"/>
    </source>
</evidence>
<dbReference type="PANTHER" id="PTHR21532:SF0">
    <property type="entry name" value="CILIA- AND FLAGELLA-ASSOCIATED PROTEIN 36"/>
    <property type="match status" value="1"/>
</dbReference>
<feature type="compositionally biased region" description="Basic and acidic residues" evidence="11">
    <location>
        <begin position="304"/>
        <end position="316"/>
    </location>
</feature>
<protein>
    <recommendedName>
        <fullName evidence="4">Cilia- and flagella-associated protein 36</fullName>
    </recommendedName>
    <alternativeName>
        <fullName evidence="9">Coiled-coil domain-containing protein 104</fullName>
    </alternativeName>
</protein>
<keyword evidence="8" id="KW-0966">Cell projection</keyword>
<evidence type="ECO:0000256" key="3">
    <source>
        <dbReference type="ARBA" id="ARBA00007460"/>
    </source>
</evidence>
<keyword evidence="5" id="KW-0963">Cytoplasm</keyword>
<feature type="compositionally biased region" description="Basic and acidic residues" evidence="11">
    <location>
        <begin position="268"/>
        <end position="284"/>
    </location>
</feature>
<dbReference type="InterPro" id="IPR038888">
    <property type="entry name" value="CFAP36"/>
</dbReference>
<reference evidence="14" key="1">
    <citation type="submission" date="2022-11" db="UniProtKB">
        <authorList>
            <consortium name="WormBaseParasite"/>
        </authorList>
    </citation>
    <scope>IDENTIFICATION</scope>
</reference>
<dbReference type="PROSITE" id="PS50889">
    <property type="entry name" value="S4"/>
    <property type="match status" value="1"/>
</dbReference>
<dbReference type="AlphaFoldDB" id="A0A914WBX2"/>
<feature type="region of interest" description="Disordered" evidence="11">
    <location>
        <begin position="220"/>
        <end position="316"/>
    </location>
</feature>
<dbReference type="GO" id="GO:0005930">
    <property type="term" value="C:axoneme"/>
    <property type="evidence" value="ECO:0007669"/>
    <property type="project" value="TreeGrafter"/>
</dbReference>
<evidence type="ECO:0000256" key="8">
    <source>
        <dbReference type="ARBA" id="ARBA00023273"/>
    </source>
</evidence>
<accession>A0A914WBX2</accession>
<feature type="domain" description="BART" evidence="12">
    <location>
        <begin position="15"/>
        <end position="129"/>
    </location>
</feature>
<evidence type="ECO:0000256" key="2">
    <source>
        <dbReference type="ARBA" id="ARBA00004496"/>
    </source>
</evidence>
<organism evidence="13 14">
    <name type="scientific">Plectus sambesii</name>
    <dbReference type="NCBI Taxonomy" id="2011161"/>
    <lineage>
        <taxon>Eukaryota</taxon>
        <taxon>Metazoa</taxon>
        <taxon>Ecdysozoa</taxon>
        <taxon>Nematoda</taxon>
        <taxon>Chromadorea</taxon>
        <taxon>Plectida</taxon>
        <taxon>Plectina</taxon>
        <taxon>Plectoidea</taxon>
        <taxon>Plectidae</taxon>
        <taxon>Plectus</taxon>
    </lineage>
</organism>
<keyword evidence="13" id="KW-1185">Reference proteome</keyword>
<comment type="subcellular location">
    <subcellularLocation>
        <location evidence="1">Cell projection</location>
        <location evidence="1">Cilium</location>
    </subcellularLocation>
    <subcellularLocation>
        <location evidence="2">Cytoplasm</location>
    </subcellularLocation>
</comment>
<dbReference type="Pfam" id="PF11527">
    <property type="entry name" value="ARL2_Bind_BART"/>
    <property type="match status" value="1"/>
</dbReference>
<dbReference type="Proteomes" id="UP000887566">
    <property type="component" value="Unplaced"/>
</dbReference>
<feature type="compositionally biased region" description="Basic and acidic residues" evidence="11">
    <location>
        <begin position="340"/>
        <end position="352"/>
    </location>
</feature>
<evidence type="ECO:0000256" key="6">
    <source>
        <dbReference type="ARBA" id="ARBA00023054"/>
    </source>
</evidence>
<dbReference type="GO" id="GO:0097546">
    <property type="term" value="C:ciliary base"/>
    <property type="evidence" value="ECO:0007669"/>
    <property type="project" value="TreeGrafter"/>
</dbReference>
<feature type="region of interest" description="Disordered" evidence="11">
    <location>
        <begin position="340"/>
        <end position="366"/>
    </location>
</feature>